<evidence type="ECO:0000313" key="1">
    <source>
        <dbReference type="EMBL" id="GFS24179.1"/>
    </source>
</evidence>
<dbReference type="AlphaFoldDB" id="A0AAV4JN41"/>
<name>A0AAV4JN41_9GAST</name>
<reference evidence="1 2" key="1">
    <citation type="journal article" date="2021" name="Elife">
        <title>Chloroplast acquisition without the gene transfer in kleptoplastic sea slugs, Plakobranchus ocellatus.</title>
        <authorList>
            <person name="Maeda T."/>
            <person name="Takahashi S."/>
            <person name="Yoshida T."/>
            <person name="Shimamura S."/>
            <person name="Takaki Y."/>
            <person name="Nagai Y."/>
            <person name="Toyoda A."/>
            <person name="Suzuki Y."/>
            <person name="Arimoto A."/>
            <person name="Ishii H."/>
            <person name="Satoh N."/>
            <person name="Nishiyama T."/>
            <person name="Hasebe M."/>
            <person name="Maruyama T."/>
            <person name="Minagawa J."/>
            <person name="Obokata J."/>
            <person name="Shigenobu S."/>
        </authorList>
    </citation>
    <scope>NUCLEOTIDE SEQUENCE [LARGE SCALE GENOMIC DNA]</scope>
</reference>
<sequence length="119" mass="13906">MSQLPHRPHPAYRTVVFRQDCTALTNRPRSSVDVTTCCCCIERVHSFLSRSVSTLKTLLVDDVFHTVRSISRTMRPQQFDLLVCNAFHMRKFAVVISVITFKFSEPLIWRKIFQTLFKD</sequence>
<evidence type="ECO:0000313" key="2">
    <source>
        <dbReference type="Proteomes" id="UP000762676"/>
    </source>
</evidence>
<keyword evidence="2" id="KW-1185">Reference proteome</keyword>
<organism evidence="1 2">
    <name type="scientific">Elysia marginata</name>
    <dbReference type="NCBI Taxonomy" id="1093978"/>
    <lineage>
        <taxon>Eukaryota</taxon>
        <taxon>Metazoa</taxon>
        <taxon>Spiralia</taxon>
        <taxon>Lophotrochozoa</taxon>
        <taxon>Mollusca</taxon>
        <taxon>Gastropoda</taxon>
        <taxon>Heterobranchia</taxon>
        <taxon>Euthyneura</taxon>
        <taxon>Panpulmonata</taxon>
        <taxon>Sacoglossa</taxon>
        <taxon>Placobranchoidea</taxon>
        <taxon>Plakobranchidae</taxon>
        <taxon>Elysia</taxon>
    </lineage>
</organism>
<proteinExistence type="predicted"/>
<protein>
    <submittedName>
        <fullName evidence="1">Uncharacterized protein</fullName>
    </submittedName>
</protein>
<comment type="caution">
    <text evidence="1">The sequence shown here is derived from an EMBL/GenBank/DDBJ whole genome shotgun (WGS) entry which is preliminary data.</text>
</comment>
<dbReference type="EMBL" id="BMAT01013981">
    <property type="protein sequence ID" value="GFS24179.1"/>
    <property type="molecule type" value="Genomic_DNA"/>
</dbReference>
<dbReference type="Proteomes" id="UP000762676">
    <property type="component" value="Unassembled WGS sequence"/>
</dbReference>
<gene>
    <name evidence="1" type="ORF">ElyMa_006996500</name>
</gene>
<accession>A0AAV4JN41</accession>